<dbReference type="InParanoid" id="A0A2P5HGC8"/>
<dbReference type="STRING" id="158607.A0A2P5HGC8"/>
<dbReference type="InterPro" id="IPR000073">
    <property type="entry name" value="AB_hydrolase_1"/>
</dbReference>
<name>A0A2P5HGC8_DIAHE</name>
<feature type="domain" description="Serine aminopeptidase S33" evidence="2">
    <location>
        <begin position="100"/>
        <end position="222"/>
    </location>
</feature>
<dbReference type="Pfam" id="PF12146">
    <property type="entry name" value="Hydrolase_4"/>
    <property type="match status" value="1"/>
</dbReference>
<dbReference type="AlphaFoldDB" id="A0A2P5HGC8"/>
<evidence type="ECO:0000313" key="3">
    <source>
        <dbReference type="EMBL" id="POS69302.1"/>
    </source>
</evidence>
<dbReference type="InterPro" id="IPR050266">
    <property type="entry name" value="AB_hydrolase_sf"/>
</dbReference>
<feature type="compositionally biased region" description="Basic residues" evidence="1">
    <location>
        <begin position="246"/>
        <end position="256"/>
    </location>
</feature>
<gene>
    <name evidence="3" type="ORF">DHEL01_v212305</name>
</gene>
<dbReference type="GO" id="GO:0047372">
    <property type="term" value="F:monoacylglycerol lipase activity"/>
    <property type="evidence" value="ECO:0007669"/>
    <property type="project" value="TreeGrafter"/>
</dbReference>
<dbReference type="EMBL" id="MAVT02002429">
    <property type="protein sequence ID" value="POS69302.1"/>
    <property type="molecule type" value="Genomic_DNA"/>
</dbReference>
<dbReference type="Gene3D" id="3.40.50.1820">
    <property type="entry name" value="alpha/beta hydrolase"/>
    <property type="match status" value="1"/>
</dbReference>
<dbReference type="InterPro" id="IPR029058">
    <property type="entry name" value="AB_hydrolase_fold"/>
</dbReference>
<dbReference type="SUPFAM" id="SSF53474">
    <property type="entry name" value="alpha/beta-Hydrolases"/>
    <property type="match status" value="1"/>
</dbReference>
<comment type="caution">
    <text evidence="3">The sequence shown here is derived from an EMBL/GenBank/DDBJ whole genome shotgun (WGS) entry which is preliminary data.</text>
</comment>
<reference evidence="3" key="1">
    <citation type="submission" date="2017-09" db="EMBL/GenBank/DDBJ databases">
        <title>Polyketide synthases of a Diaporthe helianthi virulent isolate.</title>
        <authorList>
            <person name="Baroncelli R."/>
        </authorList>
    </citation>
    <scope>NUCLEOTIDE SEQUENCE [LARGE SCALE GENOMIC DNA]</scope>
    <source>
        <strain evidence="3">7/96</strain>
    </source>
</reference>
<feature type="region of interest" description="Disordered" evidence="1">
    <location>
        <begin position="246"/>
        <end position="272"/>
    </location>
</feature>
<dbReference type="PANTHER" id="PTHR43798">
    <property type="entry name" value="MONOACYLGLYCEROL LIPASE"/>
    <property type="match status" value="1"/>
</dbReference>
<proteinExistence type="predicted"/>
<dbReference type="GO" id="GO:0016020">
    <property type="term" value="C:membrane"/>
    <property type="evidence" value="ECO:0007669"/>
    <property type="project" value="TreeGrafter"/>
</dbReference>
<dbReference type="OrthoDB" id="408373at2759"/>
<evidence type="ECO:0000256" key="1">
    <source>
        <dbReference type="SAM" id="MobiDB-lite"/>
    </source>
</evidence>
<dbReference type="PANTHER" id="PTHR43798:SF33">
    <property type="entry name" value="HYDROLASE, PUTATIVE (AFU_ORTHOLOGUE AFUA_2G14860)-RELATED"/>
    <property type="match status" value="1"/>
</dbReference>
<organism evidence="3 4">
    <name type="scientific">Diaporthe helianthi</name>
    <dbReference type="NCBI Taxonomy" id="158607"/>
    <lineage>
        <taxon>Eukaryota</taxon>
        <taxon>Fungi</taxon>
        <taxon>Dikarya</taxon>
        <taxon>Ascomycota</taxon>
        <taxon>Pezizomycotina</taxon>
        <taxon>Sordariomycetes</taxon>
        <taxon>Sordariomycetidae</taxon>
        <taxon>Diaporthales</taxon>
        <taxon>Diaporthaceae</taxon>
        <taxon>Diaporthe</taxon>
    </lineage>
</organism>
<evidence type="ECO:0000313" key="4">
    <source>
        <dbReference type="Proteomes" id="UP000094444"/>
    </source>
</evidence>
<protein>
    <recommendedName>
        <fullName evidence="2">Serine aminopeptidase S33 domain-containing protein</fullName>
    </recommendedName>
</protein>
<accession>A0A2P5HGC8</accession>
<dbReference type="PRINTS" id="PR00111">
    <property type="entry name" value="ABHYDROLASE"/>
</dbReference>
<keyword evidence="4" id="KW-1185">Reference proteome</keyword>
<dbReference type="GO" id="GO:0046464">
    <property type="term" value="P:acylglycerol catabolic process"/>
    <property type="evidence" value="ECO:0007669"/>
    <property type="project" value="TreeGrafter"/>
</dbReference>
<dbReference type="InterPro" id="IPR022742">
    <property type="entry name" value="Hydrolase_4"/>
</dbReference>
<evidence type="ECO:0000259" key="2">
    <source>
        <dbReference type="Pfam" id="PF12146"/>
    </source>
</evidence>
<sequence length="414" mass="45714">MDFVQRAIQMTLPAPETSIPVLVLTTALTTASLYAILNRLVYPTRPAVLRSPLNSHVSILSREETSELLYPPDYFPGARDVPTPYGSVRCYEFGPASGRKVLLIHGISTSCMTLTHIAHGLVERGCRVLLFDLFGRGYSDGVGDLPHDERLYVSQALCVLASSELAWTGQGEDEGFHLVGYSLGGGISIHLAATFPGMIKTLVLLAPAGMIREDNFGAVAKVVFRSGWVPEGLVEIMTRWRLKKPIAKSAKRRPKGRPSGTSTPKAHLPGDQAIETTVTSETADAAVAEAPGPLQRKVLKYVNWQVRNHVGFVPAFMSTLRNAPMINQHDAWRMIARREPKTTCFIFGIGDELVNNEEYREDVLPLVGGDDNVFWADPVPGGHDFPMSHPDQTLERIWRFWAWDEGVADSWIKT</sequence>
<dbReference type="Proteomes" id="UP000094444">
    <property type="component" value="Unassembled WGS sequence"/>
</dbReference>